<comment type="cofactor">
    <cofactor evidence="1">
        <name>Mg(2+)</name>
        <dbReference type="ChEBI" id="CHEBI:18420"/>
    </cofactor>
</comment>
<proteinExistence type="predicted"/>
<dbReference type="GO" id="GO:0046872">
    <property type="term" value="F:metal ion binding"/>
    <property type="evidence" value="ECO:0007669"/>
    <property type="project" value="UniProtKB-KW"/>
</dbReference>
<dbReference type="Pfam" id="PF00459">
    <property type="entry name" value="Inositol_P"/>
    <property type="match status" value="1"/>
</dbReference>
<dbReference type="AlphaFoldDB" id="A0AAP4BWZ1"/>
<dbReference type="Proteomes" id="UP001226160">
    <property type="component" value="Unassembled WGS sequence"/>
</dbReference>
<dbReference type="InterPro" id="IPR000760">
    <property type="entry name" value="Inositol_monophosphatase-like"/>
</dbReference>
<sequence length="273" mass="28864">MDASESTAREAHAHGLSTQQSLQYLAQLDTVLGKAEEMFRAGFGTAPARRKSGGSPVTTVDFSIEEYLRETLHGIAGATVCGEEHGGEIGEEPAWVIDPIDGTANFAAGNPMCAINVALVANYRPVVGMIALPLLHKRISAVAGGGVLRNGEHFSRHRPHGHIGASNVGSAAVDQVSAHRRAQMLEDIVSQGLSTRITGSVGLDLAFAAEGVFDGIMNFSPFPWDNAAGALLNSEAGLVVTDLEGRPWTTRSHGIIAGSADIHHRLHRLVREN</sequence>
<dbReference type="PANTHER" id="PTHR20854:SF4">
    <property type="entry name" value="INOSITOL-1-MONOPHOSPHATASE-RELATED"/>
    <property type="match status" value="1"/>
</dbReference>
<dbReference type="GeneID" id="64187500"/>
<keyword evidence="1" id="KW-0460">Magnesium</keyword>
<protein>
    <submittedName>
        <fullName evidence="2">Inositol monophosphatase family protein</fullName>
    </submittedName>
</protein>
<dbReference type="SUPFAM" id="SSF56655">
    <property type="entry name" value="Carbohydrate phosphatase"/>
    <property type="match status" value="1"/>
</dbReference>
<dbReference type="PANTHER" id="PTHR20854">
    <property type="entry name" value="INOSITOL MONOPHOSPHATASE"/>
    <property type="match status" value="1"/>
</dbReference>
<dbReference type="EMBL" id="JASNVP010000011">
    <property type="protein sequence ID" value="MDK4326899.1"/>
    <property type="molecule type" value="Genomic_DNA"/>
</dbReference>
<dbReference type="PRINTS" id="PR00377">
    <property type="entry name" value="IMPHPHTASES"/>
</dbReference>
<dbReference type="Gene3D" id="3.30.540.10">
    <property type="entry name" value="Fructose-1,6-Bisphosphatase, subunit A, domain 1"/>
    <property type="match status" value="1"/>
</dbReference>
<feature type="binding site" evidence="1">
    <location>
        <position position="101"/>
    </location>
    <ligand>
        <name>Mg(2+)</name>
        <dbReference type="ChEBI" id="CHEBI:18420"/>
        <label>1</label>
        <note>catalytic</note>
    </ligand>
</feature>
<dbReference type="RefSeq" id="WP_018119822.1">
    <property type="nucleotide sequence ID" value="NZ_CBCRTU010000001.1"/>
</dbReference>
<organism evidence="2 3">
    <name type="scientific">Corynebacterium propinquum</name>
    <dbReference type="NCBI Taxonomy" id="43769"/>
    <lineage>
        <taxon>Bacteria</taxon>
        <taxon>Bacillati</taxon>
        <taxon>Actinomycetota</taxon>
        <taxon>Actinomycetes</taxon>
        <taxon>Mycobacteriales</taxon>
        <taxon>Corynebacteriaceae</taxon>
        <taxon>Corynebacterium</taxon>
    </lineage>
</organism>
<accession>A0AAP4BWZ1</accession>
<feature type="binding site" evidence="1">
    <location>
        <position position="98"/>
    </location>
    <ligand>
        <name>Mg(2+)</name>
        <dbReference type="ChEBI" id="CHEBI:18420"/>
        <label>1</label>
        <note>catalytic</note>
    </ligand>
</feature>
<dbReference type="GO" id="GO:0007165">
    <property type="term" value="P:signal transduction"/>
    <property type="evidence" value="ECO:0007669"/>
    <property type="project" value="TreeGrafter"/>
</dbReference>
<dbReference type="Gene3D" id="3.40.190.80">
    <property type="match status" value="1"/>
</dbReference>
<reference evidence="2" key="1">
    <citation type="submission" date="2023-05" db="EMBL/GenBank/DDBJ databases">
        <title>Metabolic capabilities are highly conserved among human nasal-associated Corynebacterium species in pangenomic analyses.</title>
        <authorList>
            <person name="Tran T.H."/>
            <person name="Roberts A.Q."/>
            <person name="Escapa I.F."/>
            <person name="Gao W."/>
            <person name="Conlan S."/>
            <person name="Kong H."/>
            <person name="Segre J.A."/>
            <person name="Kelly M.S."/>
            <person name="Lemon K.P."/>
        </authorList>
    </citation>
    <scope>NUCLEOTIDE SEQUENCE</scope>
    <source>
        <strain evidence="2">KPL2654</strain>
    </source>
</reference>
<feature type="binding site" evidence="1">
    <location>
        <position position="225"/>
    </location>
    <ligand>
        <name>Mg(2+)</name>
        <dbReference type="ChEBI" id="CHEBI:18420"/>
        <label>1</label>
        <note>catalytic</note>
    </ligand>
</feature>
<evidence type="ECO:0000256" key="1">
    <source>
        <dbReference type="PIRSR" id="PIRSR600760-2"/>
    </source>
</evidence>
<gene>
    <name evidence="2" type="ORF">QPX54_10355</name>
</gene>
<dbReference type="GO" id="GO:0006020">
    <property type="term" value="P:inositol metabolic process"/>
    <property type="evidence" value="ECO:0007669"/>
    <property type="project" value="TreeGrafter"/>
</dbReference>
<evidence type="ECO:0000313" key="2">
    <source>
        <dbReference type="EMBL" id="MDK4326899.1"/>
    </source>
</evidence>
<dbReference type="CDD" id="cd01637">
    <property type="entry name" value="IMPase_like"/>
    <property type="match status" value="1"/>
</dbReference>
<keyword evidence="1" id="KW-0479">Metal-binding</keyword>
<feature type="binding site" evidence="1">
    <location>
        <position position="83"/>
    </location>
    <ligand>
        <name>Mg(2+)</name>
        <dbReference type="ChEBI" id="CHEBI:18420"/>
        <label>1</label>
        <note>catalytic</note>
    </ligand>
</feature>
<evidence type="ECO:0000313" key="3">
    <source>
        <dbReference type="Proteomes" id="UP001226160"/>
    </source>
</evidence>
<dbReference type="GO" id="GO:0008934">
    <property type="term" value="F:inositol monophosphate 1-phosphatase activity"/>
    <property type="evidence" value="ECO:0007669"/>
    <property type="project" value="TreeGrafter"/>
</dbReference>
<name>A0AAP4BWZ1_9CORY</name>
<comment type="caution">
    <text evidence="2">The sequence shown here is derived from an EMBL/GenBank/DDBJ whole genome shotgun (WGS) entry which is preliminary data.</text>
</comment>
<feature type="binding site" evidence="1">
    <location>
        <position position="100"/>
    </location>
    <ligand>
        <name>Mg(2+)</name>
        <dbReference type="ChEBI" id="CHEBI:18420"/>
        <label>1</label>
        <note>catalytic</note>
    </ligand>
</feature>